<reference evidence="2" key="1">
    <citation type="submission" date="2023-10" db="EMBL/GenBank/DDBJ databases">
        <authorList>
            <person name="Domelevo Entfellner J.-B."/>
        </authorList>
    </citation>
    <scope>NUCLEOTIDE SEQUENCE</scope>
</reference>
<proteinExistence type="predicted"/>
<dbReference type="Proteomes" id="UP001189624">
    <property type="component" value="Chromosome 4"/>
</dbReference>
<feature type="non-terminal residue" evidence="2">
    <location>
        <position position="1"/>
    </location>
</feature>
<evidence type="ECO:0000256" key="1">
    <source>
        <dbReference type="SAM" id="MobiDB-lite"/>
    </source>
</evidence>
<dbReference type="AlphaFoldDB" id="A0AA86T213"/>
<gene>
    <name evidence="2" type="ORF">AYBTSS11_LOCUS13107</name>
</gene>
<accession>A0AA86T213</accession>
<dbReference type="Gramene" id="rna-AYBTSS11_LOCUS13107">
    <property type="protein sequence ID" value="CAJ1948282.1"/>
    <property type="gene ID" value="gene-AYBTSS11_LOCUS13107"/>
</dbReference>
<organism evidence="2 3">
    <name type="scientific">Sphenostylis stenocarpa</name>
    <dbReference type="NCBI Taxonomy" id="92480"/>
    <lineage>
        <taxon>Eukaryota</taxon>
        <taxon>Viridiplantae</taxon>
        <taxon>Streptophyta</taxon>
        <taxon>Embryophyta</taxon>
        <taxon>Tracheophyta</taxon>
        <taxon>Spermatophyta</taxon>
        <taxon>Magnoliopsida</taxon>
        <taxon>eudicotyledons</taxon>
        <taxon>Gunneridae</taxon>
        <taxon>Pentapetalae</taxon>
        <taxon>rosids</taxon>
        <taxon>fabids</taxon>
        <taxon>Fabales</taxon>
        <taxon>Fabaceae</taxon>
        <taxon>Papilionoideae</taxon>
        <taxon>50 kb inversion clade</taxon>
        <taxon>NPAAA clade</taxon>
        <taxon>indigoferoid/millettioid clade</taxon>
        <taxon>Phaseoleae</taxon>
        <taxon>Sphenostylis</taxon>
    </lineage>
</organism>
<sequence>GVRKKAHVIQEHNVTPHLLSRGGYRKLEQIMMMEKEKTRFASSSYASSLDPPSPPSCHEKWK</sequence>
<evidence type="ECO:0000313" key="3">
    <source>
        <dbReference type="Proteomes" id="UP001189624"/>
    </source>
</evidence>
<protein>
    <submittedName>
        <fullName evidence="2">Uncharacterized protein</fullName>
    </submittedName>
</protein>
<name>A0AA86T213_9FABA</name>
<keyword evidence="3" id="KW-1185">Reference proteome</keyword>
<feature type="region of interest" description="Disordered" evidence="1">
    <location>
        <begin position="41"/>
        <end position="62"/>
    </location>
</feature>
<dbReference type="EMBL" id="OY731401">
    <property type="protein sequence ID" value="CAJ1948282.1"/>
    <property type="molecule type" value="Genomic_DNA"/>
</dbReference>
<evidence type="ECO:0000313" key="2">
    <source>
        <dbReference type="EMBL" id="CAJ1948282.1"/>
    </source>
</evidence>